<dbReference type="Proteomes" id="UP000191672">
    <property type="component" value="Unassembled WGS sequence"/>
</dbReference>
<feature type="region of interest" description="Disordered" evidence="1">
    <location>
        <begin position="124"/>
        <end position="152"/>
    </location>
</feature>
<feature type="region of interest" description="Disordered" evidence="1">
    <location>
        <begin position="1"/>
        <end position="94"/>
    </location>
</feature>
<reference evidence="3" key="1">
    <citation type="journal article" date="2017" name="Nat. Microbiol.">
        <title>Global analysis of biosynthetic gene clusters reveals vast potential of secondary metabolite production in Penicillium species.</title>
        <authorList>
            <person name="Nielsen J.C."/>
            <person name="Grijseels S."/>
            <person name="Prigent S."/>
            <person name="Ji B."/>
            <person name="Dainat J."/>
            <person name="Nielsen K.F."/>
            <person name="Frisvad J.C."/>
            <person name="Workman M."/>
            <person name="Nielsen J."/>
        </authorList>
    </citation>
    <scope>NUCLEOTIDE SEQUENCE [LARGE SCALE GENOMIC DNA]</scope>
    <source>
        <strain evidence="3">IBT 31811</strain>
    </source>
</reference>
<dbReference type="AlphaFoldDB" id="A0A1V6QBJ4"/>
<evidence type="ECO:0000313" key="2">
    <source>
        <dbReference type="EMBL" id="OQD86595.1"/>
    </source>
</evidence>
<comment type="caution">
    <text evidence="2">The sequence shown here is derived from an EMBL/GenBank/DDBJ whole genome shotgun (WGS) entry which is preliminary data.</text>
</comment>
<evidence type="ECO:0000256" key="1">
    <source>
        <dbReference type="SAM" id="MobiDB-lite"/>
    </source>
</evidence>
<feature type="compositionally biased region" description="Polar residues" evidence="1">
    <location>
        <begin position="32"/>
        <end position="51"/>
    </location>
</feature>
<gene>
    <name evidence="2" type="ORF">PENANT_c007G09796</name>
</gene>
<dbReference type="OrthoDB" id="4779541at2759"/>
<sequence length="152" mass="15721">MNNETYEPTQRTHTNVAGGSSTGSAGIPTGMRDSQSTYDPSTKGYNPSTGASYEKPPVPPRTNHATEHAATHDQPFTTTDKSSMAGSKAGDNLGHGVMGAAASVHGAGESLRGALNTAVDRAFGSNDGAERNAEIARKGEEEIRSGQFKGRG</sequence>
<feature type="compositionally biased region" description="Polar residues" evidence="1">
    <location>
        <begin position="1"/>
        <end position="24"/>
    </location>
</feature>
<protein>
    <submittedName>
        <fullName evidence="2">Uncharacterized protein</fullName>
    </submittedName>
</protein>
<feature type="compositionally biased region" description="Basic and acidic residues" evidence="1">
    <location>
        <begin position="128"/>
        <end position="144"/>
    </location>
</feature>
<feature type="compositionally biased region" description="Polar residues" evidence="1">
    <location>
        <begin position="74"/>
        <end position="85"/>
    </location>
</feature>
<organism evidence="2 3">
    <name type="scientific">Penicillium antarcticum</name>
    <dbReference type="NCBI Taxonomy" id="416450"/>
    <lineage>
        <taxon>Eukaryota</taxon>
        <taxon>Fungi</taxon>
        <taxon>Dikarya</taxon>
        <taxon>Ascomycota</taxon>
        <taxon>Pezizomycotina</taxon>
        <taxon>Eurotiomycetes</taxon>
        <taxon>Eurotiomycetidae</taxon>
        <taxon>Eurotiales</taxon>
        <taxon>Aspergillaceae</taxon>
        <taxon>Penicillium</taxon>
    </lineage>
</organism>
<evidence type="ECO:0000313" key="3">
    <source>
        <dbReference type="Proteomes" id="UP000191672"/>
    </source>
</evidence>
<accession>A0A1V6QBJ4</accession>
<name>A0A1V6QBJ4_9EURO</name>
<keyword evidence="3" id="KW-1185">Reference proteome</keyword>
<dbReference type="EMBL" id="MDYN01000007">
    <property type="protein sequence ID" value="OQD86595.1"/>
    <property type="molecule type" value="Genomic_DNA"/>
</dbReference>
<proteinExistence type="predicted"/>